<gene>
    <name evidence="1" type="ORF">NMS_1439</name>
</gene>
<dbReference type="Gene3D" id="2.60.450.10">
    <property type="entry name" value="Lipopolysaccharide (LPS) transport protein A like domain"/>
    <property type="match status" value="1"/>
</dbReference>
<dbReference type="GO" id="GO:0005886">
    <property type="term" value="C:plasma membrane"/>
    <property type="evidence" value="ECO:0007669"/>
    <property type="project" value="InterPro"/>
</dbReference>
<accession>W8VVH4</accession>
<dbReference type="Proteomes" id="UP000031760">
    <property type="component" value="Chromosome"/>
</dbReference>
<dbReference type="EMBL" id="AP014548">
    <property type="protein sequence ID" value="BAO55448.1"/>
    <property type="molecule type" value="Genomic_DNA"/>
</dbReference>
<dbReference type="KEGG" id="nmf:NMS_1439"/>
<dbReference type="STRING" id="1454201.NMS_1439"/>
<keyword evidence="2" id="KW-1185">Reference proteome</keyword>
<protein>
    <recommendedName>
        <fullName evidence="3">LPS export ABC transporter periplasmic protein LptC</fullName>
    </recommendedName>
</protein>
<evidence type="ECO:0000313" key="1">
    <source>
        <dbReference type="EMBL" id="BAO55448.1"/>
    </source>
</evidence>
<dbReference type="HOGENOM" id="CLU_098275_2_0_10"/>
<sequence>MNTVSNQPSSEVENLLLKHTDSGYLKATIRGPLMLDYSNDSYPFTEFPDGIKVEVYETNGDTTKKTTITADYAVIFSESDLVDLKGNVKIVGTDGSTFFGDQLYWDQKSRWIFTDQPFRTDLTNKSETSGDILDSNEKLTKALVRNSSDLYYIKPEDE</sequence>
<dbReference type="Pfam" id="PF06835">
    <property type="entry name" value="LptC"/>
    <property type="match status" value="1"/>
</dbReference>
<dbReference type="InterPro" id="IPR026265">
    <property type="entry name" value="LptC"/>
</dbReference>
<evidence type="ECO:0008006" key="3">
    <source>
        <dbReference type="Google" id="ProtNLM"/>
    </source>
</evidence>
<reference evidence="1 2" key="1">
    <citation type="journal article" date="2014" name="Proc. Natl. Acad. Sci. U.S.A.">
        <title>Functional characterization of flavobacteria rhodopsins reveals a unique class of light-driven chloride pump in bacteria.</title>
        <authorList>
            <person name="Yoshizawa S."/>
            <person name="Kumagai Y."/>
            <person name="Kim H."/>
            <person name="Ogura Y."/>
            <person name="Hayashi T."/>
            <person name="Iwasaki W."/>
            <person name="DeLong E.F."/>
            <person name="Kogure K."/>
        </authorList>
    </citation>
    <scope>NUCLEOTIDE SEQUENCE [LARGE SCALE GENOMIC DNA]</scope>
    <source>
        <strain evidence="1 2">S1-08</strain>
    </source>
</reference>
<dbReference type="InterPro" id="IPR010664">
    <property type="entry name" value="LipoPS_assembly_LptC-rel"/>
</dbReference>
<dbReference type="GO" id="GO:0015221">
    <property type="term" value="F:lipopolysaccharide transmembrane transporter activity"/>
    <property type="evidence" value="ECO:0007669"/>
    <property type="project" value="InterPro"/>
</dbReference>
<proteinExistence type="predicted"/>
<name>W8VVH4_9FLAO</name>
<dbReference type="AlphaFoldDB" id="W8VVH4"/>
<dbReference type="NCBIfam" id="TIGR04409">
    <property type="entry name" value="LptC_YrbK"/>
    <property type="match status" value="1"/>
</dbReference>
<evidence type="ECO:0000313" key="2">
    <source>
        <dbReference type="Proteomes" id="UP000031760"/>
    </source>
</evidence>
<organism evidence="1 2">
    <name type="scientific">Nonlabens marinus S1-08</name>
    <dbReference type="NCBI Taxonomy" id="1454201"/>
    <lineage>
        <taxon>Bacteria</taxon>
        <taxon>Pseudomonadati</taxon>
        <taxon>Bacteroidota</taxon>
        <taxon>Flavobacteriia</taxon>
        <taxon>Flavobacteriales</taxon>
        <taxon>Flavobacteriaceae</taxon>
        <taxon>Nonlabens</taxon>
    </lineage>
</organism>